<dbReference type="AlphaFoldDB" id="A0ABD0R2K9"/>
<dbReference type="EMBL" id="JAMKFB020000005">
    <property type="protein sequence ID" value="KAL0192168.1"/>
    <property type="molecule type" value="Genomic_DNA"/>
</dbReference>
<feature type="non-terminal residue" evidence="2">
    <location>
        <position position="80"/>
    </location>
</feature>
<dbReference type="Proteomes" id="UP001529510">
    <property type="component" value="Unassembled WGS sequence"/>
</dbReference>
<sequence>MSCQEVPNPSQEPKDTAVVPTEAGATQAVPTTSPKLPSVSVKTEVASPVESVASNGKASDGNIPAEICVVLGSSRNSQTQ</sequence>
<name>A0ABD0R2K9_CIRMR</name>
<feature type="compositionally biased region" description="Polar residues" evidence="1">
    <location>
        <begin position="1"/>
        <end position="11"/>
    </location>
</feature>
<accession>A0ABD0R2K9</accession>
<proteinExistence type="predicted"/>
<reference evidence="2 3" key="1">
    <citation type="submission" date="2024-05" db="EMBL/GenBank/DDBJ databases">
        <title>Genome sequencing and assembly of Indian major carp, Cirrhinus mrigala (Hamilton, 1822).</title>
        <authorList>
            <person name="Mohindra V."/>
            <person name="Chowdhury L.M."/>
            <person name="Lal K."/>
            <person name="Jena J.K."/>
        </authorList>
    </citation>
    <scope>NUCLEOTIDE SEQUENCE [LARGE SCALE GENOMIC DNA]</scope>
    <source>
        <strain evidence="2">CM1030</strain>
        <tissue evidence="2">Blood</tissue>
    </source>
</reference>
<comment type="caution">
    <text evidence="2">The sequence shown here is derived from an EMBL/GenBank/DDBJ whole genome shotgun (WGS) entry which is preliminary data.</text>
</comment>
<keyword evidence="3" id="KW-1185">Reference proteome</keyword>
<evidence type="ECO:0000313" key="2">
    <source>
        <dbReference type="EMBL" id="KAL0192168.1"/>
    </source>
</evidence>
<evidence type="ECO:0000256" key="1">
    <source>
        <dbReference type="SAM" id="MobiDB-lite"/>
    </source>
</evidence>
<organism evidence="2 3">
    <name type="scientific">Cirrhinus mrigala</name>
    <name type="common">Mrigala</name>
    <dbReference type="NCBI Taxonomy" id="683832"/>
    <lineage>
        <taxon>Eukaryota</taxon>
        <taxon>Metazoa</taxon>
        <taxon>Chordata</taxon>
        <taxon>Craniata</taxon>
        <taxon>Vertebrata</taxon>
        <taxon>Euteleostomi</taxon>
        <taxon>Actinopterygii</taxon>
        <taxon>Neopterygii</taxon>
        <taxon>Teleostei</taxon>
        <taxon>Ostariophysi</taxon>
        <taxon>Cypriniformes</taxon>
        <taxon>Cyprinidae</taxon>
        <taxon>Labeoninae</taxon>
        <taxon>Labeonini</taxon>
        <taxon>Cirrhinus</taxon>
    </lineage>
</organism>
<feature type="region of interest" description="Disordered" evidence="1">
    <location>
        <begin position="1"/>
        <end position="40"/>
    </location>
</feature>
<evidence type="ECO:0000313" key="3">
    <source>
        <dbReference type="Proteomes" id="UP001529510"/>
    </source>
</evidence>
<protein>
    <submittedName>
        <fullName evidence="2">Uncharacterized protein</fullName>
    </submittedName>
</protein>
<gene>
    <name evidence="2" type="ORF">M9458_010464</name>
</gene>